<dbReference type="PANTHER" id="PTHR42920">
    <property type="entry name" value="OS03G0707200 PROTEIN-RELATED"/>
    <property type="match status" value="1"/>
</dbReference>
<protein>
    <submittedName>
        <fullName evidence="9">DMT family transporter</fullName>
    </submittedName>
</protein>
<evidence type="ECO:0000313" key="9">
    <source>
        <dbReference type="EMBL" id="WNR44241.1"/>
    </source>
</evidence>
<feature type="transmembrane region" description="Helical" evidence="7">
    <location>
        <begin position="243"/>
        <end position="263"/>
    </location>
</feature>
<evidence type="ECO:0000256" key="6">
    <source>
        <dbReference type="ARBA" id="ARBA00023136"/>
    </source>
</evidence>
<keyword evidence="6 7" id="KW-0472">Membrane</keyword>
<name>A0AA96RKE8_9BACL</name>
<dbReference type="PANTHER" id="PTHR42920:SF5">
    <property type="entry name" value="EAMA DOMAIN-CONTAINING PROTEIN"/>
    <property type="match status" value="1"/>
</dbReference>
<keyword evidence="4 7" id="KW-0812">Transmembrane</keyword>
<accession>A0AA96RKE8</accession>
<comment type="similarity">
    <text evidence="2">Belongs to the EamA transporter family.</text>
</comment>
<dbReference type="Pfam" id="PF00892">
    <property type="entry name" value="EamA"/>
    <property type="match status" value="2"/>
</dbReference>
<feature type="transmembrane region" description="Helical" evidence="7">
    <location>
        <begin position="37"/>
        <end position="56"/>
    </location>
</feature>
<dbReference type="SUPFAM" id="SSF103481">
    <property type="entry name" value="Multidrug resistance efflux transporter EmrE"/>
    <property type="match status" value="2"/>
</dbReference>
<dbReference type="InterPro" id="IPR000620">
    <property type="entry name" value="EamA_dom"/>
</dbReference>
<feature type="transmembrane region" description="Helical" evidence="7">
    <location>
        <begin position="95"/>
        <end position="114"/>
    </location>
</feature>
<feature type="domain" description="EamA" evidence="8">
    <location>
        <begin position="153"/>
        <end position="284"/>
    </location>
</feature>
<dbReference type="AlphaFoldDB" id="A0AA96RKE8"/>
<dbReference type="KEGG" id="proo:MJB10_24670"/>
<keyword evidence="10" id="KW-1185">Reference proteome</keyword>
<proteinExistence type="inferred from homology"/>
<feature type="transmembrane region" description="Helical" evidence="7">
    <location>
        <begin position="269"/>
        <end position="285"/>
    </location>
</feature>
<keyword evidence="3" id="KW-1003">Cell membrane</keyword>
<evidence type="ECO:0000256" key="5">
    <source>
        <dbReference type="ARBA" id="ARBA00022989"/>
    </source>
</evidence>
<sequence length="289" mass="31469">MGRWVAIILVIIGASSYGLLSSFIKMAYDQGFTDSQITPAQMTMGTLFVWMLILFHKESWVNPFKGPWIKLSLIGIFGLSMTTILYNIALQDLDASLSIILLFQFTWMTIALDCIINRRWSKRMEAIAVVLILTGTVLAVNITDTNWSDLSLRGMVFGLISALTYSIFLFFTGQVESSLPPLMNSAIMLTAALPVLYVLFPPTVFVHENGGMLILWGLLLGLLGQAIPTVAFNIGIPRIGSSLAAMLGSMELPVAILAAYLLIGEPIGAMQWGGMALILGGIIISENKS</sequence>
<evidence type="ECO:0000259" key="8">
    <source>
        <dbReference type="Pfam" id="PF00892"/>
    </source>
</evidence>
<keyword evidence="5 7" id="KW-1133">Transmembrane helix</keyword>
<feature type="transmembrane region" description="Helical" evidence="7">
    <location>
        <begin position="126"/>
        <end position="143"/>
    </location>
</feature>
<dbReference type="EMBL" id="CP130319">
    <property type="protein sequence ID" value="WNR44241.1"/>
    <property type="molecule type" value="Genomic_DNA"/>
</dbReference>
<evidence type="ECO:0000256" key="4">
    <source>
        <dbReference type="ARBA" id="ARBA00022692"/>
    </source>
</evidence>
<feature type="transmembrane region" description="Helical" evidence="7">
    <location>
        <begin position="212"/>
        <end position="236"/>
    </location>
</feature>
<dbReference type="InterPro" id="IPR037185">
    <property type="entry name" value="EmrE-like"/>
</dbReference>
<evidence type="ECO:0000256" key="1">
    <source>
        <dbReference type="ARBA" id="ARBA00004651"/>
    </source>
</evidence>
<dbReference type="RefSeq" id="WP_314799712.1">
    <property type="nucleotide sequence ID" value="NZ_CP130319.1"/>
</dbReference>
<dbReference type="Proteomes" id="UP001304650">
    <property type="component" value="Chromosome"/>
</dbReference>
<gene>
    <name evidence="9" type="ORF">MJB10_24670</name>
</gene>
<evidence type="ECO:0000256" key="3">
    <source>
        <dbReference type="ARBA" id="ARBA00022475"/>
    </source>
</evidence>
<evidence type="ECO:0000256" key="7">
    <source>
        <dbReference type="SAM" id="Phobius"/>
    </source>
</evidence>
<feature type="transmembrane region" description="Helical" evidence="7">
    <location>
        <begin position="68"/>
        <end position="89"/>
    </location>
</feature>
<feature type="transmembrane region" description="Helical" evidence="7">
    <location>
        <begin position="182"/>
        <end position="200"/>
    </location>
</feature>
<organism evidence="9 10">
    <name type="scientific">Paenibacillus roseopurpureus</name>
    <dbReference type="NCBI Taxonomy" id="2918901"/>
    <lineage>
        <taxon>Bacteria</taxon>
        <taxon>Bacillati</taxon>
        <taxon>Bacillota</taxon>
        <taxon>Bacilli</taxon>
        <taxon>Bacillales</taxon>
        <taxon>Paenibacillaceae</taxon>
        <taxon>Paenibacillus</taxon>
    </lineage>
</organism>
<evidence type="ECO:0000256" key="2">
    <source>
        <dbReference type="ARBA" id="ARBA00007362"/>
    </source>
</evidence>
<dbReference type="GO" id="GO:0005886">
    <property type="term" value="C:plasma membrane"/>
    <property type="evidence" value="ECO:0007669"/>
    <property type="project" value="UniProtKB-SubCell"/>
</dbReference>
<feature type="transmembrane region" description="Helical" evidence="7">
    <location>
        <begin position="155"/>
        <end position="175"/>
    </location>
</feature>
<reference evidence="9" key="1">
    <citation type="submission" date="2022-02" db="EMBL/GenBank/DDBJ databases">
        <title>Paenibacillus sp. MBLB1832 Whole Genome Shotgun Sequencing.</title>
        <authorList>
            <person name="Hwang C.Y."/>
            <person name="Cho E.-S."/>
            <person name="Seo M.-J."/>
        </authorList>
    </citation>
    <scope>NUCLEOTIDE SEQUENCE</scope>
    <source>
        <strain evidence="9">MBLB1832</strain>
    </source>
</reference>
<comment type="subcellular location">
    <subcellularLocation>
        <location evidence="1">Cell membrane</location>
        <topology evidence="1">Multi-pass membrane protein</topology>
    </subcellularLocation>
</comment>
<feature type="domain" description="EamA" evidence="8">
    <location>
        <begin position="6"/>
        <end position="139"/>
    </location>
</feature>
<dbReference type="InterPro" id="IPR051258">
    <property type="entry name" value="Diverse_Substrate_Transporter"/>
</dbReference>
<evidence type="ECO:0000313" key="10">
    <source>
        <dbReference type="Proteomes" id="UP001304650"/>
    </source>
</evidence>